<dbReference type="OrthoDB" id="3057168at2759"/>
<evidence type="ECO:0000313" key="1">
    <source>
        <dbReference type="EMBL" id="KAJ8058797.1"/>
    </source>
</evidence>
<sequence length="193" mass="22475">MSNITFAWMLDQIKKYVSINEATIKADGEDRQKHFEELNKQRKFHVDREEARKKEGWGKWIWRKGEWVASKVAHPLTYEKTHHDEERVYGWGTGDFSDSFTVMYKANGSKPRTPGRYGLDTNGIKVGETHEYIHPTTGFRVEYLDKKAEAWKYGDEHPQQAKKYRAIGLQGKNYARVKKVATSSLRYVKVGST</sequence>
<comment type="caution">
    <text evidence="1">The sequence shown here is derived from an EMBL/GenBank/DDBJ whole genome shotgun (WGS) entry which is preliminary data.</text>
</comment>
<gene>
    <name evidence="1" type="ORF">OCU04_011785</name>
</gene>
<organism evidence="1 2">
    <name type="scientific">Sclerotinia nivalis</name>
    <dbReference type="NCBI Taxonomy" id="352851"/>
    <lineage>
        <taxon>Eukaryota</taxon>
        <taxon>Fungi</taxon>
        <taxon>Dikarya</taxon>
        <taxon>Ascomycota</taxon>
        <taxon>Pezizomycotina</taxon>
        <taxon>Leotiomycetes</taxon>
        <taxon>Helotiales</taxon>
        <taxon>Sclerotiniaceae</taxon>
        <taxon>Sclerotinia</taxon>
    </lineage>
</organism>
<dbReference type="Proteomes" id="UP001152300">
    <property type="component" value="Unassembled WGS sequence"/>
</dbReference>
<keyword evidence="2" id="KW-1185">Reference proteome</keyword>
<proteinExistence type="predicted"/>
<evidence type="ECO:0000313" key="2">
    <source>
        <dbReference type="Proteomes" id="UP001152300"/>
    </source>
</evidence>
<dbReference type="AlphaFoldDB" id="A0A9X0AA08"/>
<protein>
    <submittedName>
        <fullName evidence="1">Uncharacterized protein</fullName>
    </submittedName>
</protein>
<dbReference type="EMBL" id="JAPEIS010000015">
    <property type="protein sequence ID" value="KAJ8058797.1"/>
    <property type="molecule type" value="Genomic_DNA"/>
</dbReference>
<accession>A0A9X0AA08</accession>
<reference evidence="1" key="1">
    <citation type="submission" date="2022-11" db="EMBL/GenBank/DDBJ databases">
        <title>Genome Resource of Sclerotinia nivalis Strain SnTB1, a Plant Pathogen Isolated from American Ginseng.</title>
        <authorList>
            <person name="Fan S."/>
        </authorList>
    </citation>
    <scope>NUCLEOTIDE SEQUENCE</scope>
    <source>
        <strain evidence="1">SnTB1</strain>
    </source>
</reference>
<name>A0A9X0AA08_9HELO</name>